<evidence type="ECO:0000256" key="1">
    <source>
        <dbReference type="SAM" id="MobiDB-lite"/>
    </source>
</evidence>
<protein>
    <submittedName>
        <fullName evidence="2">Uncharacterized protein</fullName>
    </submittedName>
</protein>
<sequence length="100" mass="11629">MKEIAHAIVNTRPRIRQTSELFDAIRSLGVQDHKLFEAVDWLAEHPTSIDVFFGCLEELRLRWLYNKLGIHNSGGPRSYNRTRENPRHQDELTNGPTALY</sequence>
<feature type="region of interest" description="Disordered" evidence="1">
    <location>
        <begin position="71"/>
        <end position="100"/>
    </location>
</feature>
<proteinExistence type="predicted"/>
<comment type="caution">
    <text evidence="2">The sequence shown here is derived from an EMBL/GenBank/DDBJ whole genome shotgun (WGS) entry which is preliminary data.</text>
</comment>
<name>A0ABU6QA31_9FABA</name>
<reference evidence="2 3" key="1">
    <citation type="journal article" date="2023" name="Plants (Basel)">
        <title>Bridging the Gap: Combining Genomics and Transcriptomics Approaches to Understand Stylosanthes scabra, an Orphan Legume from the Brazilian Caatinga.</title>
        <authorList>
            <person name="Ferreira-Neto J.R.C."/>
            <person name="da Silva M.D."/>
            <person name="Binneck E."/>
            <person name="de Melo N.F."/>
            <person name="da Silva R.H."/>
            <person name="de Melo A.L.T.M."/>
            <person name="Pandolfi V."/>
            <person name="Bustamante F.O."/>
            <person name="Brasileiro-Vidal A.C."/>
            <person name="Benko-Iseppon A.M."/>
        </authorList>
    </citation>
    <scope>NUCLEOTIDE SEQUENCE [LARGE SCALE GENOMIC DNA]</scope>
    <source>
        <tissue evidence="2">Leaves</tissue>
    </source>
</reference>
<keyword evidence="3" id="KW-1185">Reference proteome</keyword>
<dbReference type="EMBL" id="JASCZI010000065">
    <property type="protein sequence ID" value="MED6108109.1"/>
    <property type="molecule type" value="Genomic_DNA"/>
</dbReference>
<evidence type="ECO:0000313" key="3">
    <source>
        <dbReference type="Proteomes" id="UP001341840"/>
    </source>
</evidence>
<evidence type="ECO:0000313" key="2">
    <source>
        <dbReference type="EMBL" id="MED6108109.1"/>
    </source>
</evidence>
<organism evidence="2 3">
    <name type="scientific">Stylosanthes scabra</name>
    <dbReference type="NCBI Taxonomy" id="79078"/>
    <lineage>
        <taxon>Eukaryota</taxon>
        <taxon>Viridiplantae</taxon>
        <taxon>Streptophyta</taxon>
        <taxon>Embryophyta</taxon>
        <taxon>Tracheophyta</taxon>
        <taxon>Spermatophyta</taxon>
        <taxon>Magnoliopsida</taxon>
        <taxon>eudicotyledons</taxon>
        <taxon>Gunneridae</taxon>
        <taxon>Pentapetalae</taxon>
        <taxon>rosids</taxon>
        <taxon>fabids</taxon>
        <taxon>Fabales</taxon>
        <taxon>Fabaceae</taxon>
        <taxon>Papilionoideae</taxon>
        <taxon>50 kb inversion clade</taxon>
        <taxon>dalbergioids sensu lato</taxon>
        <taxon>Dalbergieae</taxon>
        <taxon>Pterocarpus clade</taxon>
        <taxon>Stylosanthes</taxon>
    </lineage>
</organism>
<accession>A0ABU6QA31</accession>
<gene>
    <name evidence="2" type="ORF">PIB30_020379</name>
</gene>
<feature type="compositionally biased region" description="Basic and acidic residues" evidence="1">
    <location>
        <begin position="81"/>
        <end position="91"/>
    </location>
</feature>
<dbReference type="Proteomes" id="UP001341840">
    <property type="component" value="Unassembled WGS sequence"/>
</dbReference>